<name>A0AAN6YQQ9_9PEZI</name>
<sequence>MSSSPQGGQPSGPPYPSPYAITGGIPTNSVDTPISAVLLVFFIASAATHMTIFQKNRRRDHKFLFSALLFGFSMARIVALTMRIVWANRQTNTNIALAAGIFVAAGVLLLFVVNLIFAQRIVRSYHPNFGWNKTVSIIWNFVIFSVLGILIMVIICNVHSMFTLDIPTRMRERDVLRFAGVYLAVLAFLPIPIVLTALLWPTGKEGKRQIEKFGQGRMRTKVRLLLGTAILLSLGAWFRAGTNFLPRLRDDPAWYHHRAAFYCFNFVIELIVVYSYAIARFDKRFHIPNGSDGPGSYSGSRVNKEEEVFGSSEDGRDKQGDEEEEGSRPISGTLVGSESPTVEKDTIVDKAVSPA</sequence>
<reference evidence="3" key="1">
    <citation type="journal article" date="2023" name="Mol. Phylogenet. Evol.">
        <title>Genome-scale phylogeny and comparative genomics of the fungal order Sordariales.</title>
        <authorList>
            <person name="Hensen N."/>
            <person name="Bonometti L."/>
            <person name="Westerberg I."/>
            <person name="Brannstrom I.O."/>
            <person name="Guillou S."/>
            <person name="Cros-Aarteil S."/>
            <person name="Calhoun S."/>
            <person name="Haridas S."/>
            <person name="Kuo A."/>
            <person name="Mondo S."/>
            <person name="Pangilinan J."/>
            <person name="Riley R."/>
            <person name="LaButti K."/>
            <person name="Andreopoulos B."/>
            <person name="Lipzen A."/>
            <person name="Chen C."/>
            <person name="Yan M."/>
            <person name="Daum C."/>
            <person name="Ng V."/>
            <person name="Clum A."/>
            <person name="Steindorff A."/>
            <person name="Ohm R.A."/>
            <person name="Martin F."/>
            <person name="Silar P."/>
            <person name="Natvig D.O."/>
            <person name="Lalanne C."/>
            <person name="Gautier V."/>
            <person name="Ament-Velasquez S.L."/>
            <person name="Kruys A."/>
            <person name="Hutchinson M.I."/>
            <person name="Powell A.J."/>
            <person name="Barry K."/>
            <person name="Miller A.N."/>
            <person name="Grigoriev I.V."/>
            <person name="Debuchy R."/>
            <person name="Gladieux P."/>
            <person name="Hiltunen Thoren M."/>
            <person name="Johannesson H."/>
        </authorList>
    </citation>
    <scope>NUCLEOTIDE SEQUENCE</scope>
    <source>
        <strain evidence="3">CBS 990.96</strain>
    </source>
</reference>
<dbReference type="PANTHER" id="PTHR35184">
    <property type="entry name" value="YALI0C10208P"/>
    <property type="match status" value="1"/>
</dbReference>
<evidence type="ECO:0000313" key="4">
    <source>
        <dbReference type="Proteomes" id="UP001301958"/>
    </source>
</evidence>
<evidence type="ECO:0000313" key="3">
    <source>
        <dbReference type="EMBL" id="KAK4222170.1"/>
    </source>
</evidence>
<feature type="region of interest" description="Disordered" evidence="1">
    <location>
        <begin position="292"/>
        <end position="355"/>
    </location>
</feature>
<gene>
    <name evidence="3" type="ORF">QBC38DRAFT_490514</name>
</gene>
<feature type="transmembrane region" description="Helical" evidence="2">
    <location>
        <begin position="180"/>
        <end position="201"/>
    </location>
</feature>
<reference evidence="3" key="2">
    <citation type="submission" date="2023-05" db="EMBL/GenBank/DDBJ databases">
        <authorList>
            <consortium name="Lawrence Berkeley National Laboratory"/>
            <person name="Steindorff A."/>
            <person name="Hensen N."/>
            <person name="Bonometti L."/>
            <person name="Westerberg I."/>
            <person name="Brannstrom I.O."/>
            <person name="Guillou S."/>
            <person name="Cros-Aarteil S."/>
            <person name="Calhoun S."/>
            <person name="Haridas S."/>
            <person name="Kuo A."/>
            <person name="Mondo S."/>
            <person name="Pangilinan J."/>
            <person name="Riley R."/>
            <person name="Labutti K."/>
            <person name="Andreopoulos B."/>
            <person name="Lipzen A."/>
            <person name="Chen C."/>
            <person name="Yanf M."/>
            <person name="Daum C."/>
            <person name="Ng V."/>
            <person name="Clum A."/>
            <person name="Ohm R."/>
            <person name="Martin F."/>
            <person name="Silar P."/>
            <person name="Natvig D."/>
            <person name="Lalanne C."/>
            <person name="Gautier V."/>
            <person name="Ament-Velasquez S.L."/>
            <person name="Kruys A."/>
            <person name="Hutchinson M.I."/>
            <person name="Powell A.J."/>
            <person name="Barry K."/>
            <person name="Miller A.N."/>
            <person name="Grigoriev I.V."/>
            <person name="Debuchy R."/>
            <person name="Gladieux P."/>
            <person name="Thoren M.H."/>
            <person name="Johannesson H."/>
        </authorList>
    </citation>
    <scope>NUCLEOTIDE SEQUENCE</scope>
    <source>
        <strain evidence="3">CBS 990.96</strain>
    </source>
</reference>
<dbReference type="Proteomes" id="UP001301958">
    <property type="component" value="Unassembled WGS sequence"/>
</dbReference>
<dbReference type="PANTHER" id="PTHR35184:SF1">
    <property type="entry name" value="INTEGRAL MEMBRANE PROTEIN"/>
    <property type="match status" value="1"/>
</dbReference>
<dbReference type="EMBL" id="MU865487">
    <property type="protein sequence ID" value="KAK4222170.1"/>
    <property type="molecule type" value="Genomic_DNA"/>
</dbReference>
<feature type="transmembrane region" description="Helical" evidence="2">
    <location>
        <begin position="259"/>
        <end position="279"/>
    </location>
</feature>
<feature type="transmembrane region" description="Helical" evidence="2">
    <location>
        <begin position="222"/>
        <end position="239"/>
    </location>
</feature>
<accession>A0AAN6YQQ9</accession>
<feature type="transmembrane region" description="Helical" evidence="2">
    <location>
        <begin position="97"/>
        <end position="117"/>
    </location>
</feature>
<keyword evidence="2" id="KW-0812">Transmembrane</keyword>
<feature type="transmembrane region" description="Helical" evidence="2">
    <location>
        <begin position="137"/>
        <end position="160"/>
    </location>
</feature>
<dbReference type="AlphaFoldDB" id="A0AAN6YQQ9"/>
<keyword evidence="4" id="KW-1185">Reference proteome</keyword>
<dbReference type="Pfam" id="PF11309">
    <property type="entry name" value="DUF3112"/>
    <property type="match status" value="1"/>
</dbReference>
<organism evidence="3 4">
    <name type="scientific">Podospora fimiseda</name>
    <dbReference type="NCBI Taxonomy" id="252190"/>
    <lineage>
        <taxon>Eukaryota</taxon>
        <taxon>Fungi</taxon>
        <taxon>Dikarya</taxon>
        <taxon>Ascomycota</taxon>
        <taxon>Pezizomycotina</taxon>
        <taxon>Sordariomycetes</taxon>
        <taxon>Sordariomycetidae</taxon>
        <taxon>Sordariales</taxon>
        <taxon>Podosporaceae</taxon>
        <taxon>Podospora</taxon>
    </lineage>
</organism>
<evidence type="ECO:0000256" key="2">
    <source>
        <dbReference type="SAM" id="Phobius"/>
    </source>
</evidence>
<comment type="caution">
    <text evidence="3">The sequence shown here is derived from an EMBL/GenBank/DDBJ whole genome shotgun (WGS) entry which is preliminary data.</text>
</comment>
<dbReference type="InterPro" id="IPR021460">
    <property type="entry name" value="DUF3112"/>
</dbReference>
<keyword evidence="2" id="KW-1133">Transmembrane helix</keyword>
<feature type="compositionally biased region" description="Basic and acidic residues" evidence="1">
    <location>
        <begin position="302"/>
        <end position="319"/>
    </location>
</feature>
<feature type="transmembrane region" description="Helical" evidence="2">
    <location>
        <begin position="64"/>
        <end position="85"/>
    </location>
</feature>
<protein>
    <submittedName>
        <fullName evidence="3">Uncharacterized protein</fullName>
    </submittedName>
</protein>
<keyword evidence="2" id="KW-0472">Membrane</keyword>
<evidence type="ECO:0000256" key="1">
    <source>
        <dbReference type="SAM" id="MobiDB-lite"/>
    </source>
</evidence>
<proteinExistence type="predicted"/>